<evidence type="ECO:0000313" key="2">
    <source>
        <dbReference type="RefSeq" id="XP_030979956.1"/>
    </source>
</evidence>
<sequence>MAGDELPPAEAAEAATLQAVANSILSVLEISPLALSDDKVRRVLAVLAATQREWTTAATLHQPEKLRAANEEIDSLGYILVEKRAAMNLLLCNVRRKQTWIDTLEGRVLDTEAVVESQRRCIEGLEDAVRDLRAVCDSVLFRLRWLPVKIANSRSSKLLVEPGVVEELLGRLPVLGPPSDHTPHQVLKRVVLERGLMLLAGTFHARNPCNNIKASVSDSQTKRWGKLIGLNKTM</sequence>
<gene>
    <name evidence="2" type="ORF">PgNI_10482</name>
</gene>
<dbReference type="AlphaFoldDB" id="A0A6P8AYE3"/>
<dbReference type="RefSeq" id="XP_030979956.1">
    <property type="nucleotide sequence ID" value="XM_031130453.1"/>
</dbReference>
<reference evidence="1 2" key="1">
    <citation type="journal article" date="2019" name="Mol. Biol. Evol.">
        <title>Blast fungal genomes show frequent chromosomal changes, gene gains and losses, and effector gene turnover.</title>
        <authorList>
            <person name="Gomez Luciano L.B."/>
            <person name="Jason Tsai I."/>
            <person name="Chuma I."/>
            <person name="Tosa Y."/>
            <person name="Chen Y.H."/>
            <person name="Li J.Y."/>
            <person name="Li M.Y."/>
            <person name="Jade Lu M.Y."/>
            <person name="Nakayashiki H."/>
            <person name="Li W.H."/>
        </authorList>
    </citation>
    <scope>NUCLEOTIDE SEQUENCE [LARGE SCALE GENOMIC DNA]</scope>
    <source>
        <strain evidence="1 2">NI907</strain>
    </source>
</reference>
<keyword evidence="1" id="KW-1185">Reference proteome</keyword>
<organism evidence="1 2">
    <name type="scientific">Pyricularia grisea</name>
    <name type="common">Crabgrass-specific blast fungus</name>
    <name type="synonym">Magnaporthe grisea</name>
    <dbReference type="NCBI Taxonomy" id="148305"/>
    <lineage>
        <taxon>Eukaryota</taxon>
        <taxon>Fungi</taxon>
        <taxon>Dikarya</taxon>
        <taxon>Ascomycota</taxon>
        <taxon>Pezizomycotina</taxon>
        <taxon>Sordariomycetes</taxon>
        <taxon>Sordariomycetidae</taxon>
        <taxon>Magnaporthales</taxon>
        <taxon>Pyriculariaceae</taxon>
        <taxon>Pyricularia</taxon>
    </lineage>
</organism>
<dbReference type="KEGG" id="pgri:PgNI_10482"/>
<name>A0A6P8AYE3_PYRGI</name>
<reference evidence="2" key="3">
    <citation type="submission" date="2025-08" db="UniProtKB">
        <authorList>
            <consortium name="RefSeq"/>
        </authorList>
    </citation>
    <scope>IDENTIFICATION</scope>
    <source>
        <strain evidence="2">NI907</strain>
    </source>
</reference>
<reference evidence="2" key="2">
    <citation type="submission" date="2019-10" db="EMBL/GenBank/DDBJ databases">
        <authorList>
            <consortium name="NCBI Genome Project"/>
        </authorList>
    </citation>
    <scope>NUCLEOTIDE SEQUENCE</scope>
    <source>
        <strain evidence="2">NI907</strain>
    </source>
</reference>
<evidence type="ECO:0000313" key="1">
    <source>
        <dbReference type="Proteomes" id="UP000515153"/>
    </source>
</evidence>
<protein>
    <submittedName>
        <fullName evidence="2">Uncharacterized protein</fullName>
    </submittedName>
</protein>
<accession>A0A6P8AYE3</accession>
<proteinExistence type="predicted"/>
<dbReference type="Proteomes" id="UP000515153">
    <property type="component" value="Chromosome VII"/>
</dbReference>
<dbReference type="GeneID" id="41965361"/>